<feature type="domain" description="CheC-like protein" evidence="3">
    <location>
        <begin position="107"/>
        <end position="141"/>
    </location>
</feature>
<dbReference type="EMBL" id="LKCM01000218">
    <property type="protein sequence ID" value="KPQ42602.1"/>
    <property type="molecule type" value="Genomic_DNA"/>
</dbReference>
<evidence type="ECO:0000313" key="4">
    <source>
        <dbReference type="EMBL" id="KPQ42602.1"/>
    </source>
</evidence>
<proteinExistence type="predicted"/>
<dbReference type="CDD" id="cd17909">
    <property type="entry name" value="CheC_ClassI"/>
    <property type="match status" value="1"/>
</dbReference>
<keyword evidence="2" id="KW-0378">Hydrolase</keyword>
<organism evidence="4 5">
    <name type="scientific">Candidatus Methanoperedens nitratireducens</name>
    <dbReference type="NCBI Taxonomy" id="1392998"/>
    <lineage>
        <taxon>Archaea</taxon>
        <taxon>Methanobacteriati</taxon>
        <taxon>Methanobacteriota</taxon>
        <taxon>Stenosarchaea group</taxon>
        <taxon>Methanomicrobia</taxon>
        <taxon>Methanosarcinales</taxon>
        <taxon>ANME-2 cluster</taxon>
        <taxon>Candidatus Methanoperedentaceae</taxon>
        <taxon>Candidatus Methanoperedens</taxon>
    </lineage>
</organism>
<dbReference type="SUPFAM" id="SSF103039">
    <property type="entry name" value="CheC-like"/>
    <property type="match status" value="1"/>
</dbReference>
<dbReference type="Proteomes" id="UP000050360">
    <property type="component" value="Unassembled WGS sequence"/>
</dbReference>
<dbReference type="AlphaFoldDB" id="A0A0N8KQN1"/>
<dbReference type="Pfam" id="PF04509">
    <property type="entry name" value="CheC"/>
    <property type="match status" value="2"/>
</dbReference>
<keyword evidence="1" id="KW-0145">Chemotaxis</keyword>
<reference evidence="4 5" key="1">
    <citation type="submission" date="2015-09" db="EMBL/GenBank/DDBJ databases">
        <title>A metagenomics-based metabolic model of nitrate-dependent anaerobic oxidation of methane by Methanoperedens-like archaea.</title>
        <authorList>
            <person name="Arshad A."/>
            <person name="Speth D.R."/>
            <person name="De Graaf R.M."/>
            <person name="Op Den Camp H.J."/>
            <person name="Jetten M.S."/>
            <person name="Welte C.U."/>
        </authorList>
    </citation>
    <scope>NUCLEOTIDE SEQUENCE [LARGE SCALE GENOMIC DNA]</scope>
</reference>
<dbReference type="PANTHER" id="PTHR43693:SF1">
    <property type="entry name" value="PROTEIN PHOSPHATASE CHEZ"/>
    <property type="match status" value="1"/>
</dbReference>
<protein>
    <submittedName>
        <fullName evidence="4">Chemotaxis protein CheC</fullName>
    </submittedName>
</protein>
<dbReference type="PANTHER" id="PTHR43693">
    <property type="entry name" value="PROTEIN PHOSPHATASE CHEZ"/>
    <property type="match status" value="1"/>
</dbReference>
<sequence>MTDIKTLTDFQSDALKEVGNIGIGHATTSLSQMVNKQVGISLPELKLIPLLTVPQLVKNEDPVIGIILELKGDAKGFLLLLLSKPTAKFLVRLVIGEADVTKGFDEMETSVLKELGNIMGGTYISALSNFLSISIGLSPPSDVYDISDAIINQVVCLMSPDVEDVLFLKTQFDINSEKIDGKILIFTDSHSLTKMLEAINKLVGK</sequence>
<gene>
    <name evidence="4" type="primary">cheC2</name>
    <name evidence="4" type="ORF">MPEBLZ_02812</name>
</gene>
<dbReference type="PATRIC" id="fig|1719120.3.peg.3065"/>
<evidence type="ECO:0000256" key="1">
    <source>
        <dbReference type="ARBA" id="ARBA00022500"/>
    </source>
</evidence>
<evidence type="ECO:0000256" key="2">
    <source>
        <dbReference type="ARBA" id="ARBA00022801"/>
    </source>
</evidence>
<feature type="domain" description="CheC-like protein" evidence="3">
    <location>
        <begin position="10"/>
        <end position="45"/>
    </location>
</feature>
<evidence type="ECO:0000313" key="5">
    <source>
        <dbReference type="Proteomes" id="UP000050360"/>
    </source>
</evidence>
<name>A0A0N8KQN1_9EURY</name>
<accession>A0A0N8KQN1</accession>
<dbReference type="InterPro" id="IPR028976">
    <property type="entry name" value="CheC-like_sf"/>
</dbReference>
<evidence type="ECO:0000259" key="3">
    <source>
        <dbReference type="Pfam" id="PF04509"/>
    </source>
</evidence>
<dbReference type="Gene3D" id="3.40.1550.10">
    <property type="entry name" value="CheC-like"/>
    <property type="match status" value="1"/>
</dbReference>
<dbReference type="InterPro" id="IPR007597">
    <property type="entry name" value="CheC"/>
</dbReference>
<dbReference type="GO" id="GO:0016787">
    <property type="term" value="F:hydrolase activity"/>
    <property type="evidence" value="ECO:0007669"/>
    <property type="project" value="UniProtKB-KW"/>
</dbReference>
<comment type="caution">
    <text evidence="4">The sequence shown here is derived from an EMBL/GenBank/DDBJ whole genome shotgun (WGS) entry which is preliminary data.</text>
</comment>
<dbReference type="InterPro" id="IPR050992">
    <property type="entry name" value="CheZ_family_phosphatases"/>
</dbReference>
<dbReference type="GO" id="GO:0006935">
    <property type="term" value="P:chemotaxis"/>
    <property type="evidence" value="ECO:0007669"/>
    <property type="project" value="UniProtKB-KW"/>
</dbReference>